<organism evidence="1 2">
    <name type="scientific">Pleurodeles waltl</name>
    <name type="common">Iberian ribbed newt</name>
    <dbReference type="NCBI Taxonomy" id="8319"/>
    <lineage>
        <taxon>Eukaryota</taxon>
        <taxon>Metazoa</taxon>
        <taxon>Chordata</taxon>
        <taxon>Craniata</taxon>
        <taxon>Vertebrata</taxon>
        <taxon>Euteleostomi</taxon>
        <taxon>Amphibia</taxon>
        <taxon>Batrachia</taxon>
        <taxon>Caudata</taxon>
        <taxon>Salamandroidea</taxon>
        <taxon>Salamandridae</taxon>
        <taxon>Pleurodelinae</taxon>
        <taxon>Pleurodeles</taxon>
    </lineage>
</organism>
<evidence type="ECO:0000313" key="2">
    <source>
        <dbReference type="Proteomes" id="UP001066276"/>
    </source>
</evidence>
<dbReference type="Proteomes" id="UP001066276">
    <property type="component" value="Chromosome 4_1"/>
</dbReference>
<proteinExistence type="predicted"/>
<dbReference type="AlphaFoldDB" id="A0AAV7T1A0"/>
<comment type="caution">
    <text evidence="1">The sequence shown here is derived from an EMBL/GenBank/DDBJ whole genome shotgun (WGS) entry which is preliminary data.</text>
</comment>
<protein>
    <submittedName>
        <fullName evidence="1">Uncharacterized protein</fullName>
    </submittedName>
</protein>
<dbReference type="EMBL" id="JANPWB010000007">
    <property type="protein sequence ID" value="KAJ1170269.1"/>
    <property type="molecule type" value="Genomic_DNA"/>
</dbReference>
<name>A0AAV7T1A0_PLEWA</name>
<keyword evidence="2" id="KW-1185">Reference proteome</keyword>
<gene>
    <name evidence="1" type="ORF">NDU88_002149</name>
</gene>
<sequence>MKKGGPGRWAIRCCGAAGPSLVRQAVEVRCEEDAVLLTPHWCGRHSGCGRVTRPGVPEEEGVQTGRCQTWTHRLAVDKSGDVKCWRPWLLSLPVAA</sequence>
<evidence type="ECO:0000313" key="1">
    <source>
        <dbReference type="EMBL" id="KAJ1170269.1"/>
    </source>
</evidence>
<accession>A0AAV7T1A0</accession>
<reference evidence="1" key="1">
    <citation type="journal article" date="2022" name="bioRxiv">
        <title>Sequencing and chromosome-scale assembly of the giantPleurodeles waltlgenome.</title>
        <authorList>
            <person name="Brown T."/>
            <person name="Elewa A."/>
            <person name="Iarovenko S."/>
            <person name="Subramanian E."/>
            <person name="Araus A.J."/>
            <person name="Petzold A."/>
            <person name="Susuki M."/>
            <person name="Suzuki K.-i.T."/>
            <person name="Hayashi T."/>
            <person name="Toyoda A."/>
            <person name="Oliveira C."/>
            <person name="Osipova E."/>
            <person name="Leigh N.D."/>
            <person name="Simon A."/>
            <person name="Yun M.H."/>
        </authorList>
    </citation>
    <scope>NUCLEOTIDE SEQUENCE</scope>
    <source>
        <strain evidence="1">20211129_DDA</strain>
        <tissue evidence="1">Liver</tissue>
    </source>
</reference>